<dbReference type="EnsemblPlants" id="TuG1812G0500005707.01.T01">
    <property type="protein sequence ID" value="TuG1812G0500005707.01.T01.cds308258"/>
    <property type="gene ID" value="TuG1812G0500005707.01"/>
</dbReference>
<evidence type="ECO:0000259" key="1">
    <source>
        <dbReference type="Pfam" id="PF13976"/>
    </source>
</evidence>
<proteinExistence type="predicted"/>
<evidence type="ECO:0000313" key="3">
    <source>
        <dbReference type="Proteomes" id="UP000015106"/>
    </source>
</evidence>
<dbReference type="AlphaFoldDB" id="A0A8R7QN76"/>
<reference evidence="2" key="2">
    <citation type="submission" date="2018-03" db="EMBL/GenBank/DDBJ databases">
        <title>The Triticum urartu genome reveals the dynamic nature of wheat genome evolution.</title>
        <authorList>
            <person name="Ling H."/>
            <person name="Ma B."/>
            <person name="Shi X."/>
            <person name="Liu H."/>
            <person name="Dong L."/>
            <person name="Sun H."/>
            <person name="Cao Y."/>
            <person name="Gao Q."/>
            <person name="Zheng S."/>
            <person name="Li Y."/>
            <person name="Yu Y."/>
            <person name="Du H."/>
            <person name="Qi M."/>
            <person name="Li Y."/>
            <person name="Yu H."/>
            <person name="Cui Y."/>
            <person name="Wang N."/>
            <person name="Chen C."/>
            <person name="Wu H."/>
            <person name="Zhao Y."/>
            <person name="Zhang J."/>
            <person name="Li Y."/>
            <person name="Zhou W."/>
            <person name="Zhang B."/>
            <person name="Hu W."/>
            <person name="Eijk M."/>
            <person name="Tang J."/>
            <person name="Witsenboer H."/>
            <person name="Zhao S."/>
            <person name="Li Z."/>
            <person name="Zhang A."/>
            <person name="Wang D."/>
            <person name="Liang C."/>
        </authorList>
    </citation>
    <scope>NUCLEOTIDE SEQUENCE [LARGE SCALE GENOMIC DNA]</scope>
    <source>
        <strain evidence="2">cv. G1812</strain>
    </source>
</reference>
<feature type="domain" description="GAG-pre-integrase" evidence="1">
    <location>
        <begin position="73"/>
        <end position="141"/>
    </location>
</feature>
<name>A0A8R7QN76_TRIUA</name>
<organism evidence="2 3">
    <name type="scientific">Triticum urartu</name>
    <name type="common">Red wild einkorn</name>
    <name type="synonym">Crithodium urartu</name>
    <dbReference type="NCBI Taxonomy" id="4572"/>
    <lineage>
        <taxon>Eukaryota</taxon>
        <taxon>Viridiplantae</taxon>
        <taxon>Streptophyta</taxon>
        <taxon>Embryophyta</taxon>
        <taxon>Tracheophyta</taxon>
        <taxon>Spermatophyta</taxon>
        <taxon>Magnoliopsida</taxon>
        <taxon>Liliopsida</taxon>
        <taxon>Poales</taxon>
        <taxon>Poaceae</taxon>
        <taxon>BOP clade</taxon>
        <taxon>Pooideae</taxon>
        <taxon>Triticodae</taxon>
        <taxon>Triticeae</taxon>
        <taxon>Triticinae</taxon>
        <taxon>Triticum</taxon>
    </lineage>
</organism>
<dbReference type="InterPro" id="IPR025724">
    <property type="entry name" value="GAG-pre-integrase_dom"/>
</dbReference>
<dbReference type="Proteomes" id="UP000015106">
    <property type="component" value="Chromosome 5"/>
</dbReference>
<evidence type="ECO:0000313" key="2">
    <source>
        <dbReference type="EnsemblPlants" id="TuG1812G0500005707.01.T01.cds308258"/>
    </source>
</evidence>
<reference evidence="2" key="3">
    <citation type="submission" date="2022-06" db="UniProtKB">
        <authorList>
            <consortium name="EnsemblPlants"/>
        </authorList>
    </citation>
    <scope>IDENTIFICATION</scope>
</reference>
<sequence length="174" mass="19493">MKITHVGRSVVKTPMKNLHLNRILYVPETSKNLVSVHRFTRDNRVLIEFYPYFFLVKDLDTRRILLRGKCMGGLYPLISSSSPSSNKQAFVVIKPSSAKWHSRLGHPSSAIVKLVLSKNKLLHAHESSFESVCDPCQQAKSHQLPYPISTSISTAPLQLVFSDVWGPAPVSVGR</sequence>
<accession>A0A8R7QN76</accession>
<dbReference type="Gramene" id="TuG1812G0500005707.01.T01">
    <property type="protein sequence ID" value="TuG1812G0500005707.01.T01.cds308258"/>
    <property type="gene ID" value="TuG1812G0500005707.01"/>
</dbReference>
<reference evidence="3" key="1">
    <citation type="journal article" date="2013" name="Nature">
        <title>Draft genome of the wheat A-genome progenitor Triticum urartu.</title>
        <authorList>
            <person name="Ling H.Q."/>
            <person name="Zhao S."/>
            <person name="Liu D."/>
            <person name="Wang J."/>
            <person name="Sun H."/>
            <person name="Zhang C."/>
            <person name="Fan H."/>
            <person name="Li D."/>
            <person name="Dong L."/>
            <person name="Tao Y."/>
            <person name="Gao C."/>
            <person name="Wu H."/>
            <person name="Li Y."/>
            <person name="Cui Y."/>
            <person name="Guo X."/>
            <person name="Zheng S."/>
            <person name="Wang B."/>
            <person name="Yu K."/>
            <person name="Liang Q."/>
            <person name="Yang W."/>
            <person name="Lou X."/>
            <person name="Chen J."/>
            <person name="Feng M."/>
            <person name="Jian J."/>
            <person name="Zhang X."/>
            <person name="Luo G."/>
            <person name="Jiang Y."/>
            <person name="Liu J."/>
            <person name="Wang Z."/>
            <person name="Sha Y."/>
            <person name="Zhang B."/>
            <person name="Wu H."/>
            <person name="Tang D."/>
            <person name="Shen Q."/>
            <person name="Xue P."/>
            <person name="Zou S."/>
            <person name="Wang X."/>
            <person name="Liu X."/>
            <person name="Wang F."/>
            <person name="Yang Y."/>
            <person name="An X."/>
            <person name="Dong Z."/>
            <person name="Zhang K."/>
            <person name="Zhang X."/>
            <person name="Luo M.C."/>
            <person name="Dvorak J."/>
            <person name="Tong Y."/>
            <person name="Wang J."/>
            <person name="Yang H."/>
            <person name="Li Z."/>
            <person name="Wang D."/>
            <person name="Zhang A."/>
            <person name="Wang J."/>
        </authorList>
    </citation>
    <scope>NUCLEOTIDE SEQUENCE</scope>
    <source>
        <strain evidence="3">cv. G1812</strain>
    </source>
</reference>
<protein>
    <recommendedName>
        <fullName evidence="1">GAG-pre-integrase domain-containing protein</fullName>
    </recommendedName>
</protein>
<dbReference type="Pfam" id="PF13976">
    <property type="entry name" value="gag_pre-integrs"/>
    <property type="match status" value="1"/>
</dbReference>
<keyword evidence="3" id="KW-1185">Reference proteome</keyword>